<evidence type="ECO:0000256" key="2">
    <source>
        <dbReference type="ARBA" id="ARBA00023157"/>
    </source>
</evidence>
<evidence type="ECO:0000256" key="4">
    <source>
        <dbReference type="SAM" id="SignalP"/>
    </source>
</evidence>
<evidence type="ECO:0000256" key="1">
    <source>
        <dbReference type="ARBA" id="ARBA00022729"/>
    </source>
</evidence>
<evidence type="ECO:0000256" key="3">
    <source>
        <dbReference type="ARBA" id="ARBA00038471"/>
    </source>
</evidence>
<keyword evidence="2" id="KW-1015">Disulfide bond</keyword>
<dbReference type="InterPro" id="IPR035513">
    <property type="entry name" value="Invertase/methylesterase_inhib"/>
</dbReference>
<dbReference type="NCBIfam" id="TIGR01614">
    <property type="entry name" value="PME_inhib"/>
    <property type="match status" value="1"/>
</dbReference>
<feature type="chain" id="PRO_5044762538" description="Pectinesterase inhibitor domain-containing protein" evidence="4">
    <location>
        <begin position="25"/>
        <end position="188"/>
    </location>
</feature>
<dbReference type="Gene3D" id="1.20.140.40">
    <property type="entry name" value="Invertase/pectin methylesterase inhibitor family protein"/>
    <property type="match status" value="1"/>
</dbReference>
<proteinExistence type="inferred from homology"/>
<feature type="signal peptide" evidence="4">
    <location>
        <begin position="1"/>
        <end position="24"/>
    </location>
</feature>
<evidence type="ECO:0000313" key="5">
    <source>
        <dbReference type="EMBL" id="KAL3616764.1"/>
    </source>
</evidence>
<dbReference type="PROSITE" id="PS00430">
    <property type="entry name" value="TONB_DEPENDENT_REC_1"/>
    <property type="match status" value="1"/>
</dbReference>
<name>A0ABD3BHQ6_9LAMI</name>
<keyword evidence="1 4" id="KW-0732">Signal</keyword>
<gene>
    <name evidence="5" type="ORF">CASFOL_039158</name>
</gene>
<dbReference type="InterPro" id="IPR052421">
    <property type="entry name" value="PCW_Enzyme_Inhibitor"/>
</dbReference>
<dbReference type="EMBL" id="JAVIJP010000087">
    <property type="protein sequence ID" value="KAL3616764.1"/>
    <property type="molecule type" value="Genomic_DNA"/>
</dbReference>
<dbReference type="SUPFAM" id="SSF101148">
    <property type="entry name" value="Plant invertase/pectin methylesterase inhibitor"/>
    <property type="match status" value="1"/>
</dbReference>
<evidence type="ECO:0008006" key="7">
    <source>
        <dbReference type="Google" id="ProtNLM"/>
    </source>
</evidence>
<comment type="caution">
    <text evidence="5">The sequence shown here is derived from an EMBL/GenBank/DDBJ whole genome shotgun (WGS) entry which is preliminary data.</text>
</comment>
<dbReference type="InterPro" id="IPR006501">
    <property type="entry name" value="Pectinesterase_inhib_dom"/>
</dbReference>
<dbReference type="InterPro" id="IPR010916">
    <property type="entry name" value="TonB_box_CS"/>
</dbReference>
<dbReference type="Proteomes" id="UP001632038">
    <property type="component" value="Unassembled WGS sequence"/>
</dbReference>
<dbReference type="PANTHER" id="PTHR36710">
    <property type="entry name" value="PECTINESTERASE INHIBITOR-LIKE"/>
    <property type="match status" value="1"/>
</dbReference>
<dbReference type="AlphaFoldDB" id="A0ABD3BHQ6"/>
<sequence length="188" mass="21796">MTYSQHKIILITLISIIAISPSSSHRDIPKSSEIEKYLRDISSNTNESNWSWQILKSELSQFNDTDPRKIADTIVVLAKTKGEQIHEELDRLYEASGDDKLIYKYGSCSKNYSDAIRNLYLVRRDIELNKDRNIVIEVDDAFEELNSCGSQFEDGSFDPAHVWERNREFRVYLEIVKVATDCNLLKKK</sequence>
<reference evidence="6" key="1">
    <citation type="journal article" date="2024" name="IScience">
        <title>Strigolactones Initiate the Formation of Haustorium-like Structures in Castilleja.</title>
        <authorList>
            <person name="Buerger M."/>
            <person name="Peterson D."/>
            <person name="Chory J."/>
        </authorList>
    </citation>
    <scope>NUCLEOTIDE SEQUENCE [LARGE SCALE GENOMIC DNA]</scope>
</reference>
<accession>A0ABD3BHQ6</accession>
<evidence type="ECO:0000313" key="6">
    <source>
        <dbReference type="Proteomes" id="UP001632038"/>
    </source>
</evidence>
<protein>
    <recommendedName>
        <fullName evidence="7">Pectinesterase inhibitor domain-containing protein</fullName>
    </recommendedName>
</protein>
<keyword evidence="6" id="KW-1185">Reference proteome</keyword>
<comment type="similarity">
    <text evidence="3">Belongs to the PMEI family.</text>
</comment>
<dbReference type="PANTHER" id="PTHR36710:SF8">
    <property type="entry name" value="PECTINESTERASE INHIBITOR-LIKE"/>
    <property type="match status" value="1"/>
</dbReference>
<organism evidence="5 6">
    <name type="scientific">Castilleja foliolosa</name>
    <dbReference type="NCBI Taxonomy" id="1961234"/>
    <lineage>
        <taxon>Eukaryota</taxon>
        <taxon>Viridiplantae</taxon>
        <taxon>Streptophyta</taxon>
        <taxon>Embryophyta</taxon>
        <taxon>Tracheophyta</taxon>
        <taxon>Spermatophyta</taxon>
        <taxon>Magnoliopsida</taxon>
        <taxon>eudicotyledons</taxon>
        <taxon>Gunneridae</taxon>
        <taxon>Pentapetalae</taxon>
        <taxon>asterids</taxon>
        <taxon>lamiids</taxon>
        <taxon>Lamiales</taxon>
        <taxon>Orobanchaceae</taxon>
        <taxon>Pedicularideae</taxon>
        <taxon>Castillejinae</taxon>
        <taxon>Castilleja</taxon>
    </lineage>
</organism>